<keyword evidence="10" id="KW-1035">Host cytoplasm</keyword>
<keyword evidence="6" id="KW-0808">Transferase</keyword>
<dbReference type="SUPFAM" id="SSF56112">
    <property type="entry name" value="Protein kinase-like (PK-like)"/>
    <property type="match status" value="1"/>
</dbReference>
<dbReference type="GO" id="GO:0004674">
    <property type="term" value="F:protein serine/threonine kinase activity"/>
    <property type="evidence" value="ECO:0007669"/>
    <property type="project" value="UniProtKB-KW"/>
</dbReference>
<dbReference type="Gene3D" id="1.10.510.10">
    <property type="entry name" value="Transferase(Phosphotransferase) domain 1"/>
    <property type="match status" value="1"/>
</dbReference>
<evidence type="ECO:0000256" key="10">
    <source>
        <dbReference type="ARBA" id="ARBA00023200"/>
    </source>
</evidence>
<keyword evidence="7" id="KW-0547">Nucleotide-binding</keyword>
<name>A0A8C5G5C2_GOUWI</name>
<dbReference type="InterPro" id="IPR011009">
    <property type="entry name" value="Kinase-like_dom_sf"/>
</dbReference>
<dbReference type="PANTHER" id="PTHR22984:SF25">
    <property type="entry name" value="PROTEIN KINASE DOMAIN-CONTAINING PROTEIN"/>
    <property type="match status" value="1"/>
</dbReference>
<dbReference type="AlphaFoldDB" id="A0A8C5G5C2"/>
<evidence type="ECO:0000256" key="8">
    <source>
        <dbReference type="ARBA" id="ARBA00022777"/>
    </source>
</evidence>
<evidence type="ECO:0000256" key="3">
    <source>
        <dbReference type="ARBA" id="ARBA00012513"/>
    </source>
</evidence>
<comment type="similarity">
    <text evidence="2">Belongs to the protein kinase superfamily. CAMK Ser/Thr protein kinase family. PIM subfamily.</text>
</comment>
<evidence type="ECO:0000313" key="14">
    <source>
        <dbReference type="Ensembl" id="ENSGWIP00000015368.1"/>
    </source>
</evidence>
<dbReference type="Proteomes" id="UP000694680">
    <property type="component" value="Chromosome 9"/>
</dbReference>
<evidence type="ECO:0000256" key="4">
    <source>
        <dbReference type="ARBA" id="ARBA00016885"/>
    </source>
</evidence>
<proteinExistence type="inferred from homology"/>
<dbReference type="PROSITE" id="PS00108">
    <property type="entry name" value="PROTEIN_KINASE_ST"/>
    <property type="match status" value="1"/>
</dbReference>
<dbReference type="GO" id="GO:0005737">
    <property type="term" value="C:cytoplasm"/>
    <property type="evidence" value="ECO:0007669"/>
    <property type="project" value="TreeGrafter"/>
</dbReference>
<reference evidence="14" key="3">
    <citation type="submission" date="2025-09" db="UniProtKB">
        <authorList>
            <consortium name="Ensembl"/>
        </authorList>
    </citation>
    <scope>IDENTIFICATION</scope>
</reference>
<evidence type="ECO:0000256" key="9">
    <source>
        <dbReference type="ARBA" id="ARBA00022840"/>
    </source>
</evidence>
<keyword evidence="8" id="KW-0418">Kinase</keyword>
<keyword evidence="9" id="KW-0067">ATP-binding</keyword>
<evidence type="ECO:0000256" key="12">
    <source>
        <dbReference type="ARBA" id="ARBA00048679"/>
    </source>
</evidence>
<evidence type="ECO:0000256" key="1">
    <source>
        <dbReference type="ARBA" id="ARBA00004192"/>
    </source>
</evidence>
<dbReference type="SMART" id="SM00220">
    <property type="entry name" value="S_TKc"/>
    <property type="match status" value="1"/>
</dbReference>
<reference evidence="14" key="2">
    <citation type="submission" date="2025-08" db="UniProtKB">
        <authorList>
            <consortium name="Ensembl"/>
        </authorList>
    </citation>
    <scope>IDENTIFICATION</scope>
</reference>
<evidence type="ECO:0000259" key="13">
    <source>
        <dbReference type="PROSITE" id="PS50011"/>
    </source>
</evidence>
<dbReference type="InterPro" id="IPR008271">
    <property type="entry name" value="Ser/Thr_kinase_AS"/>
</dbReference>
<organism evidence="14 15">
    <name type="scientific">Gouania willdenowi</name>
    <name type="common">Blunt-snouted clingfish</name>
    <name type="synonym">Lepadogaster willdenowi</name>
    <dbReference type="NCBI Taxonomy" id="441366"/>
    <lineage>
        <taxon>Eukaryota</taxon>
        <taxon>Metazoa</taxon>
        <taxon>Chordata</taxon>
        <taxon>Craniata</taxon>
        <taxon>Vertebrata</taxon>
        <taxon>Euteleostomi</taxon>
        <taxon>Actinopterygii</taxon>
        <taxon>Neopterygii</taxon>
        <taxon>Teleostei</taxon>
        <taxon>Neoteleostei</taxon>
        <taxon>Acanthomorphata</taxon>
        <taxon>Ovalentaria</taxon>
        <taxon>Blenniimorphae</taxon>
        <taxon>Blenniiformes</taxon>
        <taxon>Gobiesocoidei</taxon>
        <taxon>Gobiesocidae</taxon>
        <taxon>Gobiesocinae</taxon>
        <taxon>Gouania</taxon>
    </lineage>
</organism>
<protein>
    <recommendedName>
        <fullName evidence="4">Serine/threonine-protein kinase 1</fullName>
        <ecNumber evidence="3">2.7.11.1</ecNumber>
    </recommendedName>
</protein>
<reference evidence="14" key="1">
    <citation type="submission" date="2020-06" db="EMBL/GenBank/DDBJ databases">
        <authorList>
            <consortium name="Wellcome Sanger Institute Data Sharing"/>
        </authorList>
    </citation>
    <scope>NUCLEOTIDE SEQUENCE [LARGE SCALE GENOMIC DNA]</scope>
</reference>
<dbReference type="Ensembl" id="ENSGWIT00000016987.1">
    <property type="protein sequence ID" value="ENSGWIP00000015368.1"/>
    <property type="gene ID" value="ENSGWIG00000008620.1"/>
</dbReference>
<keyword evidence="15" id="KW-1185">Reference proteome</keyword>
<evidence type="ECO:0000256" key="5">
    <source>
        <dbReference type="ARBA" id="ARBA00022527"/>
    </source>
</evidence>
<dbReference type="PANTHER" id="PTHR22984">
    <property type="entry name" value="SERINE/THREONINE-PROTEIN KINASE PIM"/>
    <property type="match status" value="1"/>
</dbReference>
<dbReference type="PROSITE" id="PS50011">
    <property type="entry name" value="PROTEIN_KINASE_DOM"/>
    <property type="match status" value="1"/>
</dbReference>
<dbReference type="Pfam" id="PF00069">
    <property type="entry name" value="Pkinase"/>
    <property type="match status" value="1"/>
</dbReference>
<dbReference type="EC" id="2.7.11.1" evidence="3"/>
<keyword evidence="5" id="KW-0723">Serine/threonine-protein kinase</keyword>
<sequence length="161" mass="18996">MIIVMERPPGTVDGHDYLFQVKYIPEDQVKVIFKQIINAALLMHKNGVFHRDLKLDNILVDRSKGTPEIRVIDFKCGDFVENEPFSYFDGTPEYAPPEVYRWETYKAEATTVWQIGLLTTWRTLRVLRRLISLLFVVMHRENKRLEQRTSKHCTQCALVWI</sequence>
<comment type="catalytic activity">
    <reaction evidence="11">
        <text>L-threonyl-[protein] + ATP = O-phospho-L-threonyl-[protein] + ADP + H(+)</text>
        <dbReference type="Rhea" id="RHEA:46608"/>
        <dbReference type="Rhea" id="RHEA-COMP:11060"/>
        <dbReference type="Rhea" id="RHEA-COMP:11605"/>
        <dbReference type="ChEBI" id="CHEBI:15378"/>
        <dbReference type="ChEBI" id="CHEBI:30013"/>
        <dbReference type="ChEBI" id="CHEBI:30616"/>
        <dbReference type="ChEBI" id="CHEBI:61977"/>
        <dbReference type="ChEBI" id="CHEBI:456216"/>
        <dbReference type="EC" id="2.7.11.1"/>
    </reaction>
</comment>
<comment type="subcellular location">
    <subcellularLocation>
        <location evidence="1">Host cytoplasm</location>
    </subcellularLocation>
</comment>
<evidence type="ECO:0000313" key="15">
    <source>
        <dbReference type="Proteomes" id="UP000694680"/>
    </source>
</evidence>
<accession>A0A8C5G5C2</accession>
<dbReference type="InterPro" id="IPR051138">
    <property type="entry name" value="PIM_Ser/Thr_kinase"/>
</dbReference>
<comment type="catalytic activity">
    <reaction evidence="12">
        <text>L-seryl-[protein] + ATP = O-phospho-L-seryl-[protein] + ADP + H(+)</text>
        <dbReference type="Rhea" id="RHEA:17989"/>
        <dbReference type="Rhea" id="RHEA-COMP:9863"/>
        <dbReference type="Rhea" id="RHEA-COMP:11604"/>
        <dbReference type="ChEBI" id="CHEBI:15378"/>
        <dbReference type="ChEBI" id="CHEBI:29999"/>
        <dbReference type="ChEBI" id="CHEBI:30616"/>
        <dbReference type="ChEBI" id="CHEBI:83421"/>
        <dbReference type="ChEBI" id="CHEBI:456216"/>
        <dbReference type="EC" id="2.7.11.1"/>
    </reaction>
</comment>
<evidence type="ECO:0000256" key="6">
    <source>
        <dbReference type="ARBA" id="ARBA00022679"/>
    </source>
</evidence>
<evidence type="ECO:0000256" key="7">
    <source>
        <dbReference type="ARBA" id="ARBA00022741"/>
    </source>
</evidence>
<evidence type="ECO:0000256" key="11">
    <source>
        <dbReference type="ARBA" id="ARBA00047899"/>
    </source>
</evidence>
<evidence type="ECO:0000256" key="2">
    <source>
        <dbReference type="ARBA" id="ARBA00005505"/>
    </source>
</evidence>
<dbReference type="InterPro" id="IPR000719">
    <property type="entry name" value="Prot_kinase_dom"/>
</dbReference>
<dbReference type="GO" id="GO:0005524">
    <property type="term" value="F:ATP binding"/>
    <property type="evidence" value="ECO:0007669"/>
    <property type="project" value="UniProtKB-KW"/>
</dbReference>
<feature type="domain" description="Protein kinase" evidence="13">
    <location>
        <begin position="1"/>
        <end position="161"/>
    </location>
</feature>